<accession>A0A2W7JF51</accession>
<evidence type="ECO:0000256" key="6">
    <source>
        <dbReference type="ARBA" id="ARBA00022617"/>
    </source>
</evidence>
<feature type="transmembrane region" description="Helical" evidence="14">
    <location>
        <begin position="127"/>
        <end position="145"/>
    </location>
</feature>
<evidence type="ECO:0000256" key="9">
    <source>
        <dbReference type="ARBA" id="ARBA00022989"/>
    </source>
</evidence>
<comment type="subcellular location">
    <subcellularLocation>
        <location evidence="1 14">Cell membrane</location>
        <topology evidence="1 14">Multi-pass membrane protein</topology>
    </subcellularLocation>
</comment>
<dbReference type="EC" id="1.3.99.-" evidence="14 15"/>
<keyword evidence="7 14" id="KW-0812">Transmembrane</keyword>
<evidence type="ECO:0000256" key="8">
    <source>
        <dbReference type="ARBA" id="ARBA00022723"/>
    </source>
</evidence>
<evidence type="ECO:0000256" key="12">
    <source>
        <dbReference type="ARBA" id="ARBA00023136"/>
    </source>
</evidence>
<keyword evidence="10 14" id="KW-0560">Oxidoreductase</keyword>
<feature type="transmembrane region" description="Helical" evidence="14">
    <location>
        <begin position="88"/>
        <end position="106"/>
    </location>
</feature>
<evidence type="ECO:0000256" key="15">
    <source>
        <dbReference type="PIRNR" id="PIRNR004638"/>
    </source>
</evidence>
<comment type="catalytic activity">
    <reaction evidence="13 14 15">
        <text>protoporphyrinogen IX + 3 A = protoporphyrin IX + 3 AH2</text>
        <dbReference type="Rhea" id="RHEA:62000"/>
        <dbReference type="ChEBI" id="CHEBI:13193"/>
        <dbReference type="ChEBI" id="CHEBI:17499"/>
        <dbReference type="ChEBI" id="CHEBI:57306"/>
        <dbReference type="ChEBI" id="CHEBI:57307"/>
    </reaction>
</comment>
<evidence type="ECO:0000256" key="5">
    <source>
        <dbReference type="ARBA" id="ARBA00022475"/>
    </source>
</evidence>
<keyword evidence="9 14" id="KW-1133">Transmembrane helix</keyword>
<dbReference type="Proteomes" id="UP000249688">
    <property type="component" value="Unassembled WGS sequence"/>
</dbReference>
<keyword evidence="5 14" id="KW-1003">Cell membrane</keyword>
<feature type="transmembrane region" description="Helical" evidence="14">
    <location>
        <begin position="14"/>
        <end position="35"/>
    </location>
</feature>
<feature type="transmembrane region" description="Helical" evidence="14">
    <location>
        <begin position="56"/>
        <end position="82"/>
    </location>
</feature>
<evidence type="ECO:0000256" key="10">
    <source>
        <dbReference type="ARBA" id="ARBA00023002"/>
    </source>
</evidence>
<evidence type="ECO:0000256" key="4">
    <source>
        <dbReference type="ARBA" id="ARBA00017504"/>
    </source>
</evidence>
<dbReference type="PIRSF" id="PIRSF004638">
    <property type="entry name" value="UCP004638"/>
    <property type="match status" value="1"/>
</dbReference>
<evidence type="ECO:0000256" key="7">
    <source>
        <dbReference type="ARBA" id="ARBA00022692"/>
    </source>
</evidence>
<dbReference type="GO" id="GO:0006782">
    <property type="term" value="P:protoporphyrinogen IX biosynthetic process"/>
    <property type="evidence" value="ECO:0007669"/>
    <property type="project" value="UniProtKB-UniRule"/>
</dbReference>
<proteinExistence type="inferred from homology"/>
<dbReference type="UniPathway" id="UPA00251">
    <property type="reaction ID" value="UER00324"/>
</dbReference>
<gene>
    <name evidence="16" type="ORF">C8P66_10276</name>
</gene>
<organism evidence="16 17">
    <name type="scientific">Humitalea rosea</name>
    <dbReference type="NCBI Taxonomy" id="990373"/>
    <lineage>
        <taxon>Bacteria</taxon>
        <taxon>Pseudomonadati</taxon>
        <taxon>Pseudomonadota</taxon>
        <taxon>Alphaproteobacteria</taxon>
        <taxon>Acetobacterales</taxon>
        <taxon>Roseomonadaceae</taxon>
        <taxon>Humitalea</taxon>
    </lineage>
</organism>
<evidence type="ECO:0000256" key="3">
    <source>
        <dbReference type="ARBA" id="ARBA00006501"/>
    </source>
</evidence>
<comment type="pathway">
    <text evidence="2 14 15">Porphyrin-containing compound metabolism; protoporphyrin-IX biosynthesis; protoporphyrin-IX from protoporphyrinogen-IX: step 1/1.</text>
</comment>
<comment type="caution">
    <text evidence="16">The sequence shown here is derived from an EMBL/GenBank/DDBJ whole genome shotgun (WGS) entry which is preliminary data.</text>
</comment>
<evidence type="ECO:0000313" key="17">
    <source>
        <dbReference type="Proteomes" id="UP000249688"/>
    </source>
</evidence>
<dbReference type="HAMAP" id="MF_02239">
    <property type="entry name" value="HemJ"/>
    <property type="match status" value="1"/>
</dbReference>
<keyword evidence="6 14" id="KW-0349">Heme</keyword>
<evidence type="ECO:0000256" key="2">
    <source>
        <dbReference type="ARBA" id="ARBA00005073"/>
    </source>
</evidence>
<keyword evidence="11 14" id="KW-0408">Iron</keyword>
<keyword evidence="17" id="KW-1185">Reference proteome</keyword>
<dbReference type="AlphaFoldDB" id="A0A2W7JF51"/>
<dbReference type="InterPro" id="IPR005265">
    <property type="entry name" value="HemJ-like"/>
</dbReference>
<evidence type="ECO:0000256" key="11">
    <source>
        <dbReference type="ARBA" id="ARBA00023004"/>
    </source>
</evidence>
<feature type="binding site" description="axial binding residue" evidence="14">
    <location>
        <position position="15"/>
    </location>
    <ligand>
        <name>heme</name>
        <dbReference type="ChEBI" id="CHEBI:30413"/>
    </ligand>
    <ligandPart>
        <name>Fe</name>
        <dbReference type="ChEBI" id="CHEBI:18248"/>
    </ligandPart>
</feature>
<comment type="function">
    <text evidence="14 15">Catalyzes the oxidation of protoporphyrinogen IX to protoporphyrin IX.</text>
</comment>
<feature type="binding site" description="axial binding residue" evidence="14">
    <location>
        <position position="92"/>
    </location>
    <ligand>
        <name>heme</name>
        <dbReference type="ChEBI" id="CHEBI:30413"/>
    </ligand>
    <ligandPart>
        <name>Fe</name>
        <dbReference type="ChEBI" id="CHEBI:18248"/>
    </ligandPart>
</feature>
<dbReference type="PANTHER" id="PTHR40255:SF1">
    <property type="entry name" value="PROTOPORPHYRINOGEN IX OXIDASE"/>
    <property type="match status" value="1"/>
</dbReference>
<evidence type="ECO:0000313" key="16">
    <source>
        <dbReference type="EMBL" id="PZW50388.1"/>
    </source>
</evidence>
<protein>
    <recommendedName>
        <fullName evidence="4 14">Protoporphyrinogen IX oxidase</fullName>
        <shortName evidence="14">PPO</shortName>
        <ecNumber evidence="14 15">1.3.99.-</ecNumber>
    </recommendedName>
</protein>
<keyword evidence="12 14" id="KW-0472">Membrane</keyword>
<evidence type="ECO:0000256" key="13">
    <source>
        <dbReference type="ARBA" id="ARBA00048390"/>
    </source>
</evidence>
<dbReference type="PANTHER" id="PTHR40255">
    <property type="entry name" value="UPF0093 MEMBRANE PROTEIN SLR1790"/>
    <property type="match status" value="1"/>
</dbReference>
<dbReference type="GO" id="GO:0005886">
    <property type="term" value="C:plasma membrane"/>
    <property type="evidence" value="ECO:0007669"/>
    <property type="project" value="UniProtKB-SubCell"/>
</dbReference>
<dbReference type="GO" id="GO:0046872">
    <property type="term" value="F:metal ion binding"/>
    <property type="evidence" value="ECO:0007669"/>
    <property type="project" value="UniProtKB-UniRule"/>
</dbReference>
<sequence length="148" mass="17039">MDWLLPLYPWVKSLHVIAVITWMAGIFYLPRLFIYHMAEPVGSTTSETFKTMERRLLRAIMNPSMIAAWAMGLTLVATPGVIDWRAGWWHTKLLAVILMTAVHMHQAAGRSAFARDERPHTERYWRIANEVPSLLLIIIVVMVIARPF</sequence>
<evidence type="ECO:0000256" key="14">
    <source>
        <dbReference type="HAMAP-Rule" id="MF_02239"/>
    </source>
</evidence>
<comment type="subunit">
    <text evidence="14">Homodimer.</text>
</comment>
<dbReference type="NCBIfam" id="TIGR00701">
    <property type="entry name" value="protoporphyrinogen oxidase HemJ"/>
    <property type="match status" value="1"/>
</dbReference>
<dbReference type="EMBL" id="QKYU01000002">
    <property type="protein sequence ID" value="PZW50388.1"/>
    <property type="molecule type" value="Genomic_DNA"/>
</dbReference>
<name>A0A2W7JF51_9PROT</name>
<comment type="cofactor">
    <cofactor evidence="14 15">
        <name>heme b</name>
        <dbReference type="ChEBI" id="CHEBI:60344"/>
    </cofactor>
    <text evidence="14 15">Binds 1 heme b (iron(II)-protoporphyrin IX) group per subunit.</text>
</comment>
<comment type="similarity">
    <text evidence="3 14 15">Belongs to the HemJ family.</text>
</comment>
<reference evidence="16 17" key="1">
    <citation type="submission" date="2018-06" db="EMBL/GenBank/DDBJ databases">
        <title>Genomic Encyclopedia of Archaeal and Bacterial Type Strains, Phase II (KMG-II): from individual species to whole genera.</title>
        <authorList>
            <person name="Goeker M."/>
        </authorList>
    </citation>
    <scope>NUCLEOTIDE SEQUENCE [LARGE SCALE GENOMIC DNA]</scope>
    <source>
        <strain evidence="16 17">DSM 24525</strain>
    </source>
</reference>
<keyword evidence="8 14" id="KW-0479">Metal-binding</keyword>
<dbReference type="Pfam" id="PF03653">
    <property type="entry name" value="UPF0093"/>
    <property type="match status" value="1"/>
</dbReference>
<evidence type="ECO:0000256" key="1">
    <source>
        <dbReference type="ARBA" id="ARBA00004651"/>
    </source>
</evidence>
<dbReference type="GO" id="GO:0070818">
    <property type="term" value="F:protoporphyrinogen oxidase activity"/>
    <property type="evidence" value="ECO:0007669"/>
    <property type="project" value="UniProtKB-UniRule"/>
</dbReference>